<organism evidence="2">
    <name type="scientific">Candidatus Tisiphia endosymbiont of Sergentomyia squamirostris</name>
    <dbReference type="NCBI Taxonomy" id="3113639"/>
    <lineage>
        <taxon>Bacteria</taxon>
        <taxon>Pseudomonadati</taxon>
        <taxon>Pseudomonadota</taxon>
        <taxon>Alphaproteobacteria</taxon>
        <taxon>Rickettsiales</taxon>
        <taxon>Rickettsiaceae</taxon>
        <taxon>Rickettsieae</taxon>
        <taxon>Candidatus Tisiphia</taxon>
    </lineage>
</organism>
<evidence type="ECO:0000313" key="2">
    <source>
        <dbReference type="EMBL" id="BFD46117.1"/>
    </source>
</evidence>
<dbReference type="SMART" id="SM00530">
    <property type="entry name" value="HTH_XRE"/>
    <property type="match status" value="1"/>
</dbReference>
<dbReference type="GO" id="GO:0003677">
    <property type="term" value="F:DNA binding"/>
    <property type="evidence" value="ECO:0007669"/>
    <property type="project" value="InterPro"/>
</dbReference>
<dbReference type="InterPro" id="IPR010982">
    <property type="entry name" value="Lambda_DNA-bd_dom_sf"/>
</dbReference>
<reference evidence="2" key="1">
    <citation type="submission" date="2024-01" db="EMBL/GenBank/DDBJ databases">
        <title>Sequencing the genomes of a sandfly, Sergentomyia squamirostris, and its two endosymbionts.</title>
        <authorList>
            <person name="Itokawa K."/>
            <person name="Sanjoba C."/>
        </authorList>
    </citation>
    <scope>NUCLEOTIDE SEQUENCE</scope>
    <source>
        <strain evidence="2">RiSSQ</strain>
    </source>
</reference>
<dbReference type="Pfam" id="PF01381">
    <property type="entry name" value="HTH_3"/>
    <property type="match status" value="1"/>
</dbReference>
<name>A0AAT9G8G5_9RICK</name>
<dbReference type="Gene3D" id="1.10.260.40">
    <property type="entry name" value="lambda repressor-like DNA-binding domains"/>
    <property type="match status" value="1"/>
</dbReference>
<gene>
    <name evidence="2" type="ORF">DMENIID0002_07630</name>
</gene>
<evidence type="ECO:0000259" key="1">
    <source>
        <dbReference type="PROSITE" id="PS50943"/>
    </source>
</evidence>
<feature type="domain" description="HTH cro/C1-type" evidence="1">
    <location>
        <begin position="19"/>
        <end position="73"/>
    </location>
</feature>
<dbReference type="PROSITE" id="PS50943">
    <property type="entry name" value="HTH_CROC1"/>
    <property type="match status" value="1"/>
</dbReference>
<protein>
    <submittedName>
        <fullName evidence="2">Helix-turn-helix domain-containing protein</fullName>
    </submittedName>
</protein>
<accession>A0AAT9G8G5</accession>
<proteinExistence type="predicted"/>
<dbReference type="EMBL" id="AP029170">
    <property type="protein sequence ID" value="BFD46117.1"/>
    <property type="molecule type" value="Genomic_DNA"/>
</dbReference>
<sequence length="154" mass="17687">MNKYNESQERINIIVGMRLKKRRIMLGISQQELSEAINLSVKQIQKYEDATTPIAGSILYFFAKILNVSIEYFLDMTKPTEVSEDYLFGTQDNNSLVNNIIAEDKAEYLVPLKYDTEKEVSYLVEGFTEIQNPQIRQKIVELIKSIVASQGNQV</sequence>
<dbReference type="CDD" id="cd00093">
    <property type="entry name" value="HTH_XRE"/>
    <property type="match status" value="1"/>
</dbReference>
<dbReference type="AlphaFoldDB" id="A0AAT9G8G5"/>
<dbReference type="InterPro" id="IPR001387">
    <property type="entry name" value="Cro/C1-type_HTH"/>
</dbReference>
<dbReference type="SUPFAM" id="SSF47413">
    <property type="entry name" value="lambda repressor-like DNA-binding domains"/>
    <property type="match status" value="1"/>
</dbReference>